<dbReference type="Proteomes" id="UP001219518">
    <property type="component" value="Unassembled WGS sequence"/>
</dbReference>
<keyword evidence="1" id="KW-0482">Metalloprotease</keyword>
<keyword evidence="1" id="KW-0645">Protease</keyword>
<protein>
    <submittedName>
        <fullName evidence="1">ATP-dependent zinc metalloprotease FTSH 6, chloroplastic</fullName>
    </submittedName>
</protein>
<keyword evidence="1" id="KW-0378">Hydrolase</keyword>
<evidence type="ECO:0000313" key="1">
    <source>
        <dbReference type="EMBL" id="KAK3914088.1"/>
    </source>
</evidence>
<reference evidence="1" key="2">
    <citation type="journal article" date="2023" name="BMC Genomics">
        <title>Pest status, molecular evolution, and epigenetic factors derived from the genome assembly of Frankliniella fusca, a thysanopteran phytovirus vector.</title>
        <authorList>
            <person name="Catto M.A."/>
            <person name="Labadie P.E."/>
            <person name="Jacobson A.L."/>
            <person name="Kennedy G.G."/>
            <person name="Srinivasan R."/>
            <person name="Hunt B.G."/>
        </authorList>
    </citation>
    <scope>NUCLEOTIDE SEQUENCE</scope>
    <source>
        <strain evidence="1">PL_HMW_Pooled</strain>
    </source>
</reference>
<sequence length="82" mass="9235">MYHSKILMNPKYVRHEVQCIVGAVLDLLFNYGLIFTRKWFVRVMVTDSPGPGNKILDLFSSCGSGKTKGKTRKVPRTSCTPT</sequence>
<dbReference type="AlphaFoldDB" id="A0AAE1LC12"/>
<accession>A0AAE1LC12</accession>
<reference evidence="1" key="1">
    <citation type="submission" date="2021-07" db="EMBL/GenBank/DDBJ databases">
        <authorList>
            <person name="Catto M.A."/>
            <person name="Jacobson A."/>
            <person name="Kennedy G."/>
            <person name="Labadie P."/>
            <person name="Hunt B.G."/>
            <person name="Srinivasan R."/>
        </authorList>
    </citation>
    <scope>NUCLEOTIDE SEQUENCE</scope>
    <source>
        <strain evidence="1">PL_HMW_Pooled</strain>
        <tissue evidence="1">Head</tissue>
    </source>
</reference>
<name>A0AAE1LC12_9NEOP</name>
<evidence type="ECO:0000313" key="2">
    <source>
        <dbReference type="Proteomes" id="UP001219518"/>
    </source>
</evidence>
<organism evidence="1 2">
    <name type="scientific">Frankliniella fusca</name>
    <dbReference type="NCBI Taxonomy" id="407009"/>
    <lineage>
        <taxon>Eukaryota</taxon>
        <taxon>Metazoa</taxon>
        <taxon>Ecdysozoa</taxon>
        <taxon>Arthropoda</taxon>
        <taxon>Hexapoda</taxon>
        <taxon>Insecta</taxon>
        <taxon>Pterygota</taxon>
        <taxon>Neoptera</taxon>
        <taxon>Paraneoptera</taxon>
        <taxon>Thysanoptera</taxon>
        <taxon>Terebrantia</taxon>
        <taxon>Thripoidea</taxon>
        <taxon>Thripidae</taxon>
        <taxon>Frankliniella</taxon>
    </lineage>
</organism>
<gene>
    <name evidence="1" type="ORF">KUF71_023501</name>
</gene>
<keyword evidence="2" id="KW-1185">Reference proteome</keyword>
<proteinExistence type="predicted"/>
<dbReference type="GO" id="GO:0008237">
    <property type="term" value="F:metallopeptidase activity"/>
    <property type="evidence" value="ECO:0007669"/>
    <property type="project" value="UniProtKB-KW"/>
</dbReference>
<dbReference type="EMBL" id="JAHWGI010000350">
    <property type="protein sequence ID" value="KAK3914088.1"/>
    <property type="molecule type" value="Genomic_DNA"/>
</dbReference>
<comment type="caution">
    <text evidence="1">The sequence shown here is derived from an EMBL/GenBank/DDBJ whole genome shotgun (WGS) entry which is preliminary data.</text>
</comment>